<comment type="subcellular location">
    <subcellularLocation>
        <location evidence="1">Endomembrane system</location>
        <topology evidence="1">Multi-pass membrane protein</topology>
    </subcellularLocation>
</comment>
<feature type="transmembrane region" description="Helical" evidence="7">
    <location>
        <begin position="74"/>
        <end position="92"/>
    </location>
</feature>
<evidence type="ECO:0000313" key="8">
    <source>
        <dbReference type="EMBL" id="MDM8274912.1"/>
    </source>
</evidence>
<proteinExistence type="predicted"/>
<feature type="transmembrane region" description="Helical" evidence="7">
    <location>
        <begin position="175"/>
        <end position="197"/>
    </location>
</feature>
<feature type="transmembrane region" description="Helical" evidence="7">
    <location>
        <begin position="43"/>
        <end position="62"/>
    </location>
</feature>
<keyword evidence="6 7" id="KW-0472">Membrane</keyword>
<dbReference type="PANTHER" id="PTHR30586:SF0">
    <property type="entry name" value="ION-TRANSLOCATING OXIDOREDUCTASE COMPLEX SUBUNIT E"/>
    <property type="match status" value="1"/>
</dbReference>
<keyword evidence="4" id="KW-1278">Translocase</keyword>
<organism evidence="8 9">
    <name type="scientific">Enorma phocaeensis</name>
    <dbReference type="NCBI Taxonomy" id="1871019"/>
    <lineage>
        <taxon>Bacteria</taxon>
        <taxon>Bacillati</taxon>
        <taxon>Actinomycetota</taxon>
        <taxon>Coriobacteriia</taxon>
        <taxon>Coriobacteriales</taxon>
        <taxon>Coriobacteriaceae</taxon>
        <taxon>Enorma</taxon>
    </lineage>
</organism>
<dbReference type="RefSeq" id="WP_289545012.1">
    <property type="nucleotide sequence ID" value="NZ_JAUDDZ010000005.1"/>
</dbReference>
<reference evidence="8 9" key="2">
    <citation type="submission" date="2023-06" db="EMBL/GenBank/DDBJ databases">
        <authorList>
            <person name="Zeman M."/>
            <person name="Kubasova T."/>
            <person name="Jahodarova E."/>
            <person name="Nykrynova M."/>
            <person name="Rychlik I."/>
        </authorList>
    </citation>
    <scope>NUCLEOTIDE SEQUENCE [LARGE SCALE GENOMIC DNA]</scope>
    <source>
        <strain evidence="8 9">154_Feed</strain>
    </source>
</reference>
<name>A0ABT7V8S9_9ACTN</name>
<accession>A0ABT7V8S9</accession>
<keyword evidence="2" id="KW-0813">Transport</keyword>
<feature type="transmembrane region" description="Helical" evidence="7">
    <location>
        <begin position="104"/>
        <end position="121"/>
    </location>
</feature>
<reference evidence="9" key="1">
    <citation type="submission" date="2023-06" db="EMBL/GenBank/DDBJ databases">
        <title>Identification and characterization of horizontal gene transfer across gut microbiota members of farm animals based on homology search.</title>
        <authorList>
            <person name="Zeman M."/>
            <person name="Kubasova T."/>
            <person name="Jahodarova E."/>
            <person name="Nykrynova M."/>
            <person name="Rychlik I."/>
        </authorList>
    </citation>
    <scope>NUCLEOTIDE SEQUENCE [LARGE SCALE GENOMIC DNA]</scope>
    <source>
        <strain evidence="9">154_Feed</strain>
    </source>
</reference>
<keyword evidence="9" id="KW-1185">Reference proteome</keyword>
<dbReference type="InterPro" id="IPR003667">
    <property type="entry name" value="NqrDE/RnfAE"/>
</dbReference>
<feature type="transmembrane region" description="Helical" evidence="7">
    <location>
        <begin position="133"/>
        <end position="155"/>
    </location>
</feature>
<evidence type="ECO:0000256" key="6">
    <source>
        <dbReference type="ARBA" id="ARBA00023136"/>
    </source>
</evidence>
<evidence type="ECO:0000256" key="3">
    <source>
        <dbReference type="ARBA" id="ARBA00022692"/>
    </source>
</evidence>
<evidence type="ECO:0000313" key="9">
    <source>
        <dbReference type="Proteomes" id="UP001529421"/>
    </source>
</evidence>
<dbReference type="PANTHER" id="PTHR30586">
    <property type="entry name" value="ELECTRON TRANSPORT COMPLEX PROTEIN RNFE"/>
    <property type="match status" value="1"/>
</dbReference>
<gene>
    <name evidence="8" type="ORF">QUW28_05280</name>
</gene>
<dbReference type="Pfam" id="PF02508">
    <property type="entry name" value="Rnf-Nqr"/>
    <property type="match status" value="1"/>
</dbReference>
<comment type="caution">
    <text evidence="8">The sequence shown here is derived from an EMBL/GenBank/DDBJ whole genome shotgun (WGS) entry which is preliminary data.</text>
</comment>
<evidence type="ECO:0000256" key="7">
    <source>
        <dbReference type="SAM" id="Phobius"/>
    </source>
</evidence>
<feature type="transmembrane region" description="Helical" evidence="7">
    <location>
        <begin position="18"/>
        <end position="37"/>
    </location>
</feature>
<keyword evidence="5 7" id="KW-1133">Transmembrane helix</keyword>
<dbReference type="Proteomes" id="UP001529421">
    <property type="component" value="Unassembled WGS sequence"/>
</dbReference>
<evidence type="ECO:0000256" key="2">
    <source>
        <dbReference type="ARBA" id="ARBA00022448"/>
    </source>
</evidence>
<keyword evidence="3 7" id="KW-0812">Transmembrane</keyword>
<evidence type="ECO:0000256" key="5">
    <source>
        <dbReference type="ARBA" id="ARBA00022989"/>
    </source>
</evidence>
<evidence type="ECO:0000256" key="1">
    <source>
        <dbReference type="ARBA" id="ARBA00004127"/>
    </source>
</evidence>
<protein>
    <submittedName>
        <fullName evidence="8">Rnf-Nqr domain containing protein</fullName>
    </submittedName>
</protein>
<sequence>MALHDSVIQDQNARLRELVHSPAFVVVAGSLPGLYVATSLENGAAIGVVSAVSILAMAILARPLRAVTGKFSRIPVMLMVSAAVVAICGFALRVYDPLINENVGMYVSIAAVNALAMAFATDEDYAAAPTSGSSLGTAVFGAVCTVATLAFVGLVNGMFSTGEIFGLTMTELAASPIAIFGTPAGSLLVLALVAAFINSIVDAAKKSAASQGGEQ</sequence>
<dbReference type="EMBL" id="JAUDDZ010000005">
    <property type="protein sequence ID" value="MDM8274912.1"/>
    <property type="molecule type" value="Genomic_DNA"/>
</dbReference>
<evidence type="ECO:0000256" key="4">
    <source>
        <dbReference type="ARBA" id="ARBA00022967"/>
    </source>
</evidence>